<keyword evidence="2" id="KW-1185">Reference proteome</keyword>
<gene>
    <name evidence="1" type="ORF">FHS72_001070</name>
</gene>
<reference evidence="1 2" key="1">
    <citation type="submission" date="2020-08" db="EMBL/GenBank/DDBJ databases">
        <title>Genomic Encyclopedia of Type Strains, Phase IV (KMG-IV): sequencing the most valuable type-strain genomes for metagenomic binning, comparative biology and taxonomic classification.</title>
        <authorList>
            <person name="Goeker M."/>
        </authorList>
    </citation>
    <scope>NUCLEOTIDE SEQUENCE [LARGE SCALE GENOMIC DNA]</scope>
    <source>
        <strain evidence="1 2">DSM 101064</strain>
    </source>
</reference>
<comment type="caution">
    <text evidence="1">The sequence shown here is derived from an EMBL/GenBank/DDBJ whole genome shotgun (WGS) entry which is preliminary data.</text>
</comment>
<evidence type="ECO:0000313" key="1">
    <source>
        <dbReference type="EMBL" id="MBB5721458.1"/>
    </source>
</evidence>
<dbReference type="AlphaFoldDB" id="A0A7W9BJ16"/>
<organism evidence="1 2">
    <name type="scientific">Yoonia ponticola</name>
    <dbReference type="NCBI Taxonomy" id="1524255"/>
    <lineage>
        <taxon>Bacteria</taxon>
        <taxon>Pseudomonadati</taxon>
        <taxon>Pseudomonadota</taxon>
        <taxon>Alphaproteobacteria</taxon>
        <taxon>Rhodobacterales</taxon>
        <taxon>Paracoccaceae</taxon>
        <taxon>Yoonia</taxon>
    </lineage>
</organism>
<evidence type="ECO:0000313" key="2">
    <source>
        <dbReference type="Proteomes" id="UP000535415"/>
    </source>
</evidence>
<accession>A0A7W9BJ16</accession>
<dbReference type="EMBL" id="JACIJM010000003">
    <property type="protein sequence ID" value="MBB5721458.1"/>
    <property type="molecule type" value="Genomic_DNA"/>
</dbReference>
<dbReference type="Proteomes" id="UP000535415">
    <property type="component" value="Unassembled WGS sequence"/>
</dbReference>
<sequence>MRDITAKELLIINIEIGRPTIEWDFGKQLLELFANHDKRLAPQTLSIWGNKAADLSEIEEPNPTGLVLVQCVSMAPCQSFTWVSAGTAN</sequence>
<proteinExistence type="predicted"/>
<protein>
    <submittedName>
        <fullName evidence="1">Uncharacterized protein</fullName>
    </submittedName>
</protein>
<name>A0A7W9BJ16_9RHOB</name>